<accession>A0ABP7YUR4</accession>
<dbReference type="Proteomes" id="UP001500101">
    <property type="component" value="Unassembled WGS sequence"/>
</dbReference>
<gene>
    <name evidence="1" type="ORF">GCM10022216_21790</name>
</gene>
<evidence type="ECO:0000313" key="2">
    <source>
        <dbReference type="Proteomes" id="UP001500101"/>
    </source>
</evidence>
<protein>
    <submittedName>
        <fullName evidence="1">Uncharacterized protein</fullName>
    </submittedName>
</protein>
<evidence type="ECO:0000313" key="1">
    <source>
        <dbReference type="EMBL" id="GAA4141591.1"/>
    </source>
</evidence>
<proteinExistence type="predicted"/>
<name>A0ABP7YUR4_9SPHI</name>
<organism evidence="1 2">
    <name type="scientific">Sphingobacterium kyonggiense</name>
    <dbReference type="NCBI Taxonomy" id="714075"/>
    <lineage>
        <taxon>Bacteria</taxon>
        <taxon>Pseudomonadati</taxon>
        <taxon>Bacteroidota</taxon>
        <taxon>Sphingobacteriia</taxon>
        <taxon>Sphingobacteriales</taxon>
        <taxon>Sphingobacteriaceae</taxon>
        <taxon>Sphingobacterium</taxon>
    </lineage>
</organism>
<sequence length="64" mass="7232">MVSFSNPRGVANKLLKALAKGVFAMIIDINTQMIRIIPPEVFEDRNFLKTVKFMSFAMRAVSLN</sequence>
<comment type="caution">
    <text evidence="1">The sequence shown here is derived from an EMBL/GenBank/DDBJ whole genome shotgun (WGS) entry which is preliminary data.</text>
</comment>
<keyword evidence="2" id="KW-1185">Reference proteome</keyword>
<reference evidence="2" key="1">
    <citation type="journal article" date="2019" name="Int. J. Syst. Evol. Microbiol.">
        <title>The Global Catalogue of Microorganisms (GCM) 10K type strain sequencing project: providing services to taxonomists for standard genome sequencing and annotation.</title>
        <authorList>
            <consortium name="The Broad Institute Genomics Platform"/>
            <consortium name="The Broad Institute Genome Sequencing Center for Infectious Disease"/>
            <person name="Wu L."/>
            <person name="Ma J."/>
        </authorList>
    </citation>
    <scope>NUCLEOTIDE SEQUENCE [LARGE SCALE GENOMIC DNA]</scope>
    <source>
        <strain evidence="2">JCM 16704</strain>
    </source>
</reference>
<dbReference type="EMBL" id="BAAAZI010000009">
    <property type="protein sequence ID" value="GAA4141591.1"/>
    <property type="molecule type" value="Genomic_DNA"/>
</dbReference>